<evidence type="ECO:0000313" key="5">
    <source>
        <dbReference type="Proteomes" id="UP000292859"/>
    </source>
</evidence>
<proteinExistence type="predicted"/>
<accession>A0A238Y3J9</accession>
<feature type="chain" id="PRO_5012059684" evidence="1">
    <location>
        <begin position="21"/>
        <end position="81"/>
    </location>
</feature>
<sequence length="81" mass="8150">MKTLAALVGAVALAAGSAQALGTGNVDHDMPSAPVVAQNPIEVEAAQVLSSAELARVGVEANTTLTVSDFTAPGERSTYIR</sequence>
<keyword evidence="1" id="KW-0732">Signal</keyword>
<gene>
    <name evidence="3" type="ORF">EYF88_15585</name>
    <name evidence="2" type="ORF">SAMN06265378_11466</name>
</gene>
<protein>
    <submittedName>
        <fullName evidence="2">Uncharacterized protein</fullName>
    </submittedName>
</protein>
<dbReference type="EMBL" id="FZNM01000014">
    <property type="protein sequence ID" value="SNR65785.1"/>
    <property type="molecule type" value="Genomic_DNA"/>
</dbReference>
<keyword evidence="5" id="KW-1185">Reference proteome</keyword>
<reference evidence="3 5" key="3">
    <citation type="submission" date="2019-02" db="EMBL/GenBank/DDBJ databases">
        <authorList>
            <person name="Zhang G."/>
        </authorList>
    </citation>
    <scope>NUCLEOTIDE SEQUENCE [LARGE SCALE GENOMIC DNA]</scope>
    <source>
        <strain evidence="3 5">CMB17</strain>
    </source>
</reference>
<dbReference type="Proteomes" id="UP000292859">
    <property type="component" value="Unassembled WGS sequence"/>
</dbReference>
<evidence type="ECO:0000313" key="4">
    <source>
        <dbReference type="Proteomes" id="UP000198409"/>
    </source>
</evidence>
<dbReference type="Proteomes" id="UP000198409">
    <property type="component" value="Unassembled WGS sequence"/>
</dbReference>
<evidence type="ECO:0000313" key="2">
    <source>
        <dbReference type="EMBL" id="SNR65785.1"/>
    </source>
</evidence>
<dbReference type="AlphaFoldDB" id="A0A238Y3J9"/>
<reference evidence="2" key="2">
    <citation type="submission" date="2017-06" db="EMBL/GenBank/DDBJ databases">
        <authorList>
            <person name="Kim H.J."/>
            <person name="Triplett B.A."/>
        </authorList>
    </citation>
    <scope>NUCLEOTIDE SEQUENCE [LARGE SCALE GENOMIC DNA]</scope>
    <source>
        <strain evidence="2">DSM 26170</strain>
    </source>
</reference>
<organism evidence="2 4">
    <name type="scientific">Paracoccus sediminis</name>
    <dbReference type="NCBI Taxonomy" id="1214787"/>
    <lineage>
        <taxon>Bacteria</taxon>
        <taxon>Pseudomonadati</taxon>
        <taxon>Pseudomonadota</taxon>
        <taxon>Alphaproteobacteria</taxon>
        <taxon>Rhodobacterales</taxon>
        <taxon>Paracoccaceae</taxon>
        <taxon>Paracoccus</taxon>
    </lineage>
</organism>
<dbReference type="OrthoDB" id="9856487at2"/>
<name>A0A238Y3J9_9RHOB</name>
<evidence type="ECO:0000313" key="3">
    <source>
        <dbReference type="EMBL" id="TBN47248.1"/>
    </source>
</evidence>
<reference evidence="4" key="1">
    <citation type="submission" date="2017-06" db="EMBL/GenBank/DDBJ databases">
        <authorList>
            <person name="Varghese N."/>
            <person name="Submissions S."/>
        </authorList>
    </citation>
    <scope>NUCLEOTIDE SEQUENCE [LARGE SCALE GENOMIC DNA]</scope>
    <source>
        <strain evidence="4">DSM 26170</strain>
    </source>
</reference>
<dbReference type="EMBL" id="SIRL01000014">
    <property type="protein sequence ID" value="TBN47248.1"/>
    <property type="molecule type" value="Genomic_DNA"/>
</dbReference>
<dbReference type="RefSeq" id="WP_089389069.1">
    <property type="nucleotide sequence ID" value="NZ_FZNM01000014.1"/>
</dbReference>
<feature type="signal peptide" evidence="1">
    <location>
        <begin position="1"/>
        <end position="20"/>
    </location>
</feature>
<evidence type="ECO:0000256" key="1">
    <source>
        <dbReference type="SAM" id="SignalP"/>
    </source>
</evidence>